<organism evidence="10 11">
    <name type="scientific">Mucilaginibacter pineti</name>
    <dbReference type="NCBI Taxonomy" id="1391627"/>
    <lineage>
        <taxon>Bacteria</taxon>
        <taxon>Pseudomonadati</taxon>
        <taxon>Bacteroidota</taxon>
        <taxon>Sphingobacteriia</taxon>
        <taxon>Sphingobacteriales</taxon>
        <taxon>Sphingobacteriaceae</taxon>
        <taxon>Mucilaginibacter</taxon>
    </lineage>
</organism>
<sequence length="398" mass="43680">MSVLEANFQADIDAVNGIEAVQSILEVVTRTTGMGFSAVARVTPDRWITCAVRDEVDFGLKPGDELVIETTICHEIRQNHQPVVIDHVAADEVYANHHTPAMYGLQSYISVPIMLKDGRFFGTLCAIDPKPAKINNPETIGMFKLFADLIAFYLDAAEQVARSQARLREEQETAELREQFIAILGHDLRNPVAAISNVAQLLLRMPLEDRVKRLATIAQDSTYRIKGLIDNILDFASGRLGGGISLSRKNSEPVEDILNHVIAELRLIWPERVIEAKFNITEAVNCDGTRIAQLFSNLLSNALTHGQKGTQVNVDVFSDGEDFKLCVTNSGKKIPDIAMEHLFKPFARGSVAPGQQGLGLGLFISAEIARAHGGTIEVSSSDVKTCFTLQMPVKYGLV</sequence>
<dbReference type="InterPro" id="IPR036890">
    <property type="entry name" value="HATPase_C_sf"/>
</dbReference>
<dbReference type="EMBL" id="FNAI01000002">
    <property type="protein sequence ID" value="SDD73062.1"/>
    <property type="molecule type" value="Genomic_DNA"/>
</dbReference>
<evidence type="ECO:0000256" key="2">
    <source>
        <dbReference type="ARBA" id="ARBA00012438"/>
    </source>
</evidence>
<dbReference type="PRINTS" id="PR00344">
    <property type="entry name" value="BCTRLSENSOR"/>
</dbReference>
<dbReference type="RefSeq" id="WP_240315159.1">
    <property type="nucleotide sequence ID" value="NZ_FNAI01000002.1"/>
</dbReference>
<dbReference type="InterPro" id="IPR005467">
    <property type="entry name" value="His_kinase_dom"/>
</dbReference>
<evidence type="ECO:0000256" key="8">
    <source>
        <dbReference type="ARBA" id="ARBA00023012"/>
    </source>
</evidence>
<evidence type="ECO:0000256" key="1">
    <source>
        <dbReference type="ARBA" id="ARBA00000085"/>
    </source>
</evidence>
<dbReference type="GO" id="GO:0030295">
    <property type="term" value="F:protein kinase activator activity"/>
    <property type="evidence" value="ECO:0007669"/>
    <property type="project" value="TreeGrafter"/>
</dbReference>
<dbReference type="Gene3D" id="3.30.565.10">
    <property type="entry name" value="Histidine kinase-like ATPase, C-terminal domain"/>
    <property type="match status" value="1"/>
</dbReference>
<keyword evidence="4" id="KW-0808">Transferase</keyword>
<evidence type="ECO:0000256" key="7">
    <source>
        <dbReference type="ARBA" id="ARBA00022840"/>
    </source>
</evidence>
<dbReference type="SMART" id="SM00065">
    <property type="entry name" value="GAF"/>
    <property type="match status" value="1"/>
</dbReference>
<evidence type="ECO:0000256" key="5">
    <source>
        <dbReference type="ARBA" id="ARBA00022741"/>
    </source>
</evidence>
<evidence type="ECO:0000256" key="3">
    <source>
        <dbReference type="ARBA" id="ARBA00022553"/>
    </source>
</evidence>
<dbReference type="GO" id="GO:0000155">
    <property type="term" value="F:phosphorelay sensor kinase activity"/>
    <property type="evidence" value="ECO:0007669"/>
    <property type="project" value="InterPro"/>
</dbReference>
<dbReference type="CDD" id="cd00075">
    <property type="entry name" value="HATPase"/>
    <property type="match status" value="1"/>
</dbReference>
<evidence type="ECO:0000259" key="9">
    <source>
        <dbReference type="PROSITE" id="PS50109"/>
    </source>
</evidence>
<comment type="catalytic activity">
    <reaction evidence="1">
        <text>ATP + protein L-histidine = ADP + protein N-phospho-L-histidine.</text>
        <dbReference type="EC" id="2.7.13.3"/>
    </reaction>
</comment>
<dbReference type="InterPro" id="IPR036097">
    <property type="entry name" value="HisK_dim/P_sf"/>
</dbReference>
<dbReference type="GO" id="GO:0007234">
    <property type="term" value="P:osmosensory signaling via phosphorelay pathway"/>
    <property type="evidence" value="ECO:0007669"/>
    <property type="project" value="TreeGrafter"/>
</dbReference>
<reference evidence="10 11" key="1">
    <citation type="submission" date="2016-10" db="EMBL/GenBank/DDBJ databases">
        <authorList>
            <person name="de Groot N.N."/>
        </authorList>
    </citation>
    <scope>NUCLEOTIDE SEQUENCE [LARGE SCALE GENOMIC DNA]</scope>
    <source>
        <strain evidence="10 11">47C3B</strain>
    </source>
</reference>
<dbReference type="InterPro" id="IPR003018">
    <property type="entry name" value="GAF"/>
</dbReference>
<evidence type="ECO:0000256" key="6">
    <source>
        <dbReference type="ARBA" id="ARBA00022777"/>
    </source>
</evidence>
<keyword evidence="3" id="KW-0597">Phosphoprotein</keyword>
<dbReference type="Pfam" id="PF01590">
    <property type="entry name" value="GAF"/>
    <property type="match status" value="1"/>
</dbReference>
<keyword evidence="5" id="KW-0547">Nucleotide-binding</keyword>
<dbReference type="InterPro" id="IPR029016">
    <property type="entry name" value="GAF-like_dom_sf"/>
</dbReference>
<dbReference type="InterPro" id="IPR003594">
    <property type="entry name" value="HATPase_dom"/>
</dbReference>
<dbReference type="InterPro" id="IPR003661">
    <property type="entry name" value="HisK_dim/P_dom"/>
</dbReference>
<keyword evidence="11" id="KW-1185">Reference proteome</keyword>
<dbReference type="PANTHER" id="PTHR42878:SF7">
    <property type="entry name" value="SENSOR HISTIDINE KINASE GLRK"/>
    <property type="match status" value="1"/>
</dbReference>
<dbReference type="SMART" id="SM00387">
    <property type="entry name" value="HATPase_c"/>
    <property type="match status" value="1"/>
</dbReference>
<dbReference type="PROSITE" id="PS50109">
    <property type="entry name" value="HIS_KIN"/>
    <property type="match status" value="1"/>
</dbReference>
<dbReference type="SMART" id="SM00388">
    <property type="entry name" value="HisKA"/>
    <property type="match status" value="1"/>
</dbReference>
<dbReference type="InterPro" id="IPR050351">
    <property type="entry name" value="BphY/WalK/GraS-like"/>
</dbReference>
<dbReference type="CDD" id="cd00082">
    <property type="entry name" value="HisKA"/>
    <property type="match status" value="1"/>
</dbReference>
<keyword evidence="8" id="KW-0902">Two-component regulatory system</keyword>
<dbReference type="Pfam" id="PF00512">
    <property type="entry name" value="HisKA"/>
    <property type="match status" value="1"/>
</dbReference>
<dbReference type="SUPFAM" id="SSF55781">
    <property type="entry name" value="GAF domain-like"/>
    <property type="match status" value="1"/>
</dbReference>
<proteinExistence type="predicted"/>
<keyword evidence="6" id="KW-0418">Kinase</keyword>
<evidence type="ECO:0000313" key="11">
    <source>
        <dbReference type="Proteomes" id="UP000199072"/>
    </source>
</evidence>
<dbReference type="Gene3D" id="1.10.287.130">
    <property type="match status" value="1"/>
</dbReference>
<evidence type="ECO:0000256" key="4">
    <source>
        <dbReference type="ARBA" id="ARBA00022679"/>
    </source>
</evidence>
<dbReference type="AlphaFoldDB" id="A0A1G6X4J2"/>
<dbReference type="SUPFAM" id="SSF55874">
    <property type="entry name" value="ATPase domain of HSP90 chaperone/DNA topoisomerase II/histidine kinase"/>
    <property type="match status" value="1"/>
</dbReference>
<dbReference type="EC" id="2.7.13.3" evidence="2"/>
<accession>A0A1G6X4J2</accession>
<name>A0A1G6X4J2_9SPHI</name>
<dbReference type="Gene3D" id="3.30.450.40">
    <property type="match status" value="1"/>
</dbReference>
<dbReference type="Proteomes" id="UP000199072">
    <property type="component" value="Unassembled WGS sequence"/>
</dbReference>
<evidence type="ECO:0000313" key="10">
    <source>
        <dbReference type="EMBL" id="SDD73062.1"/>
    </source>
</evidence>
<dbReference type="PANTHER" id="PTHR42878">
    <property type="entry name" value="TWO-COMPONENT HISTIDINE KINASE"/>
    <property type="match status" value="1"/>
</dbReference>
<dbReference type="GO" id="GO:0005524">
    <property type="term" value="F:ATP binding"/>
    <property type="evidence" value="ECO:0007669"/>
    <property type="project" value="UniProtKB-KW"/>
</dbReference>
<dbReference type="InterPro" id="IPR004358">
    <property type="entry name" value="Sig_transdc_His_kin-like_C"/>
</dbReference>
<gene>
    <name evidence="10" type="ORF">SAMN05216464_102399</name>
</gene>
<keyword evidence="7" id="KW-0067">ATP-binding</keyword>
<dbReference type="Pfam" id="PF02518">
    <property type="entry name" value="HATPase_c"/>
    <property type="match status" value="1"/>
</dbReference>
<feature type="domain" description="Histidine kinase" evidence="9">
    <location>
        <begin position="183"/>
        <end position="395"/>
    </location>
</feature>
<dbReference type="STRING" id="1391627.SAMN05216464_102399"/>
<dbReference type="GO" id="GO:0000156">
    <property type="term" value="F:phosphorelay response regulator activity"/>
    <property type="evidence" value="ECO:0007669"/>
    <property type="project" value="TreeGrafter"/>
</dbReference>
<dbReference type="SUPFAM" id="SSF47384">
    <property type="entry name" value="Homodimeric domain of signal transducing histidine kinase"/>
    <property type="match status" value="1"/>
</dbReference>
<protein>
    <recommendedName>
        <fullName evidence="2">histidine kinase</fullName>
        <ecNumber evidence="2">2.7.13.3</ecNumber>
    </recommendedName>
</protein>